<sequence length="412" mass="45707">MSRSLRTDSLTVANRLAAKCAIEAAAHFDDVRQSRSANLLYDLGHGGSMFSSISFEVLCDLYLADPTSSRTEKSLHAYKSALSVLIELIGPNTDARRIDRSICRDVMNVLTVLPTNARKRWPSMKLRDVAQKAVASGERPMSPANVNEYMSKLSTVLNWGMREEHCSANPAKGLRLPKQQAAKNRRHAFRPEQLKAIFAAPLYSGCVDDERGYAIAGDAHPRRSRFWVPLLSLFCGLRLNEACQLLVADAQVLGEVLCLSISANDDQKSIKTAASQRTIPVHPELIEIGFASHVADARARGDIRLFSEIKQDSFGMHSGRFSRWFSRFLITCGADASKTCFHSFRHSWRDALRNGRVDREVALALGGWTNASSFTAVGDTYGDGFDATILFEEIAKVRFPFLDLSHLKGLRV</sequence>
<dbReference type="Proteomes" id="UP000759298">
    <property type="component" value="Unassembled WGS sequence"/>
</dbReference>
<dbReference type="InterPro" id="IPR010998">
    <property type="entry name" value="Integrase_recombinase_N"/>
</dbReference>
<dbReference type="SUPFAM" id="SSF56349">
    <property type="entry name" value="DNA breaking-rejoining enzymes"/>
    <property type="match status" value="1"/>
</dbReference>
<keyword evidence="7" id="KW-1185">Reference proteome</keyword>
<keyword evidence="4" id="KW-0233">DNA recombination</keyword>
<evidence type="ECO:0000256" key="1">
    <source>
        <dbReference type="ARBA" id="ARBA00008857"/>
    </source>
</evidence>
<evidence type="ECO:0000313" key="7">
    <source>
        <dbReference type="Proteomes" id="UP000759298"/>
    </source>
</evidence>
<accession>A0ABS7PHD2</accession>
<dbReference type="PANTHER" id="PTHR30349:SF41">
    <property type="entry name" value="INTEGRASE_RECOMBINASE PROTEIN MJ0367-RELATED"/>
    <property type="match status" value="1"/>
</dbReference>
<evidence type="ECO:0000256" key="3">
    <source>
        <dbReference type="ARBA" id="ARBA00023125"/>
    </source>
</evidence>
<evidence type="ECO:0000313" key="6">
    <source>
        <dbReference type="EMBL" id="MBY8338411.1"/>
    </source>
</evidence>
<reference evidence="6 7" key="1">
    <citation type="submission" date="2021-07" db="EMBL/GenBank/DDBJ databases">
        <title>Alteriqipengyuania abyssalis NZ-12B nov, sp.nov isolated from deep sea sponge in pacific ocean.</title>
        <authorList>
            <person name="Tareen S."/>
            <person name="Wink J."/>
        </authorList>
    </citation>
    <scope>NUCLEOTIDE SEQUENCE [LARGE SCALE GENOMIC DNA]</scope>
    <source>
        <strain evidence="6 7">NZ-12B</strain>
    </source>
</reference>
<dbReference type="InterPro" id="IPR013762">
    <property type="entry name" value="Integrase-like_cat_sf"/>
</dbReference>
<keyword evidence="2" id="KW-0229">DNA integration</keyword>
<proteinExistence type="inferred from homology"/>
<dbReference type="InterPro" id="IPR002104">
    <property type="entry name" value="Integrase_catalytic"/>
</dbReference>
<keyword evidence="3" id="KW-0238">DNA-binding</keyword>
<name>A0ABS7PHD2_9SPHN</name>
<dbReference type="PANTHER" id="PTHR30349">
    <property type="entry name" value="PHAGE INTEGRASE-RELATED"/>
    <property type="match status" value="1"/>
</dbReference>
<comment type="caution">
    <text evidence="6">The sequence shown here is derived from an EMBL/GenBank/DDBJ whole genome shotgun (WGS) entry which is preliminary data.</text>
</comment>
<dbReference type="Pfam" id="PF00589">
    <property type="entry name" value="Phage_integrase"/>
    <property type="match status" value="1"/>
</dbReference>
<gene>
    <name evidence="6" type="ORF">KYN89_15285</name>
</gene>
<evidence type="ECO:0000259" key="5">
    <source>
        <dbReference type="Pfam" id="PF00589"/>
    </source>
</evidence>
<dbReference type="CDD" id="cd01184">
    <property type="entry name" value="INT_C_like_1"/>
    <property type="match status" value="1"/>
</dbReference>
<organism evidence="6 7">
    <name type="scientific">Alteriqipengyuania abyssalis</name>
    <dbReference type="NCBI Taxonomy" id="2860200"/>
    <lineage>
        <taxon>Bacteria</taxon>
        <taxon>Pseudomonadati</taxon>
        <taxon>Pseudomonadota</taxon>
        <taxon>Alphaproteobacteria</taxon>
        <taxon>Sphingomonadales</taxon>
        <taxon>Erythrobacteraceae</taxon>
        <taxon>Alteriqipengyuania</taxon>
    </lineage>
</organism>
<dbReference type="Gene3D" id="1.10.150.130">
    <property type="match status" value="1"/>
</dbReference>
<feature type="domain" description="Tyr recombinase" evidence="5">
    <location>
        <begin position="231"/>
        <end position="373"/>
    </location>
</feature>
<evidence type="ECO:0000256" key="4">
    <source>
        <dbReference type="ARBA" id="ARBA00023172"/>
    </source>
</evidence>
<comment type="similarity">
    <text evidence="1">Belongs to the 'phage' integrase family.</text>
</comment>
<protein>
    <submittedName>
        <fullName evidence="6">Site-specific integrase</fullName>
    </submittedName>
</protein>
<dbReference type="Gene3D" id="1.10.443.10">
    <property type="entry name" value="Intergrase catalytic core"/>
    <property type="match status" value="1"/>
</dbReference>
<dbReference type="InterPro" id="IPR050090">
    <property type="entry name" value="Tyrosine_recombinase_XerCD"/>
</dbReference>
<dbReference type="EMBL" id="JAHWXP010000008">
    <property type="protein sequence ID" value="MBY8338411.1"/>
    <property type="molecule type" value="Genomic_DNA"/>
</dbReference>
<dbReference type="InterPro" id="IPR011010">
    <property type="entry name" value="DNA_brk_join_enz"/>
</dbReference>
<evidence type="ECO:0000256" key="2">
    <source>
        <dbReference type="ARBA" id="ARBA00022908"/>
    </source>
</evidence>